<dbReference type="PANTHER" id="PTHR33266:SF1">
    <property type="entry name" value="F-BOX DOMAIN-CONTAINING PROTEIN"/>
    <property type="match status" value="1"/>
</dbReference>
<evidence type="ECO:0000313" key="2">
    <source>
        <dbReference type="Proteomes" id="UP000006352"/>
    </source>
</evidence>
<name>J4G7L5_9APHY</name>
<dbReference type="RefSeq" id="XP_012181761.1">
    <property type="nucleotide sequence ID" value="XM_012326371.1"/>
</dbReference>
<dbReference type="EMBL" id="HE797081">
    <property type="protein sequence ID" value="CCM02478.1"/>
    <property type="molecule type" value="Genomic_DNA"/>
</dbReference>
<dbReference type="GeneID" id="24097389"/>
<evidence type="ECO:0000313" key="1">
    <source>
        <dbReference type="EMBL" id="CCM02478.1"/>
    </source>
</evidence>
<protein>
    <submittedName>
        <fullName evidence="1">Uncharacterized protein</fullName>
    </submittedName>
</protein>
<reference evidence="1 2" key="1">
    <citation type="journal article" date="2012" name="Appl. Environ. Microbiol.">
        <title>Short-read sequencing for genomic analysis of the brown rot fungus Fibroporia radiculosa.</title>
        <authorList>
            <person name="Tang J.D."/>
            <person name="Perkins A.D."/>
            <person name="Sonstegard T.S."/>
            <person name="Schroeder S.G."/>
            <person name="Burgess S.C."/>
            <person name="Diehl S.V."/>
        </authorList>
    </citation>
    <scope>NUCLEOTIDE SEQUENCE [LARGE SCALE GENOMIC DNA]</scope>
    <source>
        <strain evidence="1 2">TFFH 294</strain>
    </source>
</reference>
<organism evidence="1 2">
    <name type="scientific">Fibroporia radiculosa</name>
    <dbReference type="NCBI Taxonomy" id="599839"/>
    <lineage>
        <taxon>Eukaryota</taxon>
        <taxon>Fungi</taxon>
        <taxon>Dikarya</taxon>
        <taxon>Basidiomycota</taxon>
        <taxon>Agaricomycotina</taxon>
        <taxon>Agaricomycetes</taxon>
        <taxon>Polyporales</taxon>
        <taxon>Fibroporiaceae</taxon>
        <taxon>Fibroporia</taxon>
    </lineage>
</organism>
<dbReference type="InParanoid" id="J4G7L5"/>
<dbReference type="AlphaFoldDB" id="J4G7L5"/>
<keyword evidence="2" id="KW-1185">Reference proteome</keyword>
<dbReference type="Proteomes" id="UP000006352">
    <property type="component" value="Unassembled WGS sequence"/>
</dbReference>
<proteinExistence type="predicted"/>
<dbReference type="PANTHER" id="PTHR33266">
    <property type="entry name" value="CHROMOSOME 15, WHOLE GENOME SHOTGUN SEQUENCE"/>
    <property type="match status" value="1"/>
</dbReference>
<gene>
    <name evidence="1" type="ORF">FIBRA_04578</name>
</gene>
<dbReference type="HOGENOM" id="CLU_009568_0_1_1"/>
<dbReference type="STRING" id="599839.J4G7L5"/>
<sequence>MFDTAKDLAFAWRRELARNTQGQCTREKLYADVVRVATMQLGTARGLDTEKTTQLEKCASKAVRGTSILDQDPCAQGGMSKSRFDALTSESNCFLSVRLFAIALSTNSRMHEFSPTQEKHLSDRVRRVARDYLQAPYTELPFDCLQDDKPFIKDRQFKLSEAFDLSVVCRFGRPLWFALYKRGNLDVRNSPISFALSKLTGFNNYYADAGSHLLLDMEHRQEYVRHLETEMVDGHMRIAFSVPKHRQYMYSGYPSEPTFAEAAAQEKEGEVEGKEKRKESWRVSDILSQHVRDGLISKGERGELVARLILIQTFDAAFKKARVDKCNGDGERINWPVRLLDFLEALFGKTHMEAIKSSRPDNQPQGTTLADVFEDAYVRFKHFARSDDETITNTYGLWAAMMRGMAMQCSSNSPIIDIIIPTILRNENLAENAMTAMLIQVRNMDTRYGWVIDQAVLNQKYGIFFAQLGRQTPLYHSGNAIGSRNGELKGQYHDTTSNLTEDDDSDKIDHPRYAINVTSCSSSIHAVVDSKANYAYLPGGRTDLYEEHSRQDPTNLSLVQRLKSTWTLDNNCYDRIDNALLRNNVRGGLVKFPR</sequence>
<dbReference type="OrthoDB" id="107110at2759"/>
<accession>J4G7L5</accession>